<keyword evidence="10" id="KW-1185">Reference proteome</keyword>
<keyword evidence="4" id="KW-0964">Secreted</keyword>
<comment type="subcellular location">
    <subcellularLocation>
        <location evidence="1">Secreted</location>
        <location evidence="1">Extracellular space</location>
        <location evidence="1">Apoplast</location>
    </subcellularLocation>
</comment>
<evidence type="ECO:0000256" key="1">
    <source>
        <dbReference type="ARBA" id="ARBA00004271"/>
    </source>
</evidence>
<dbReference type="EMBL" id="CAMGYJ010000006">
    <property type="protein sequence ID" value="CAI0429836.1"/>
    <property type="molecule type" value="Genomic_DNA"/>
</dbReference>
<evidence type="ECO:0000313" key="10">
    <source>
        <dbReference type="Proteomes" id="UP001154282"/>
    </source>
</evidence>
<sequence>MAINREIAVCLLLIFLVMSRNHTFMCVEGRHLRRPGSSHHKHPTASKLNGGKVAAAGGSVERKMNYNVDDFRPTMRGHSPGVGHSINN</sequence>
<dbReference type="PANTHER" id="PTHR33348">
    <property type="entry name" value="PRECURSOR OF CEP5"/>
    <property type="match status" value="1"/>
</dbReference>
<gene>
    <name evidence="9" type="ORF">LITE_LOCUS22329</name>
</gene>
<dbReference type="Proteomes" id="UP001154282">
    <property type="component" value="Unassembled WGS sequence"/>
</dbReference>
<dbReference type="GO" id="GO:1901371">
    <property type="term" value="P:regulation of leaf morphogenesis"/>
    <property type="evidence" value="ECO:0007669"/>
    <property type="project" value="TreeGrafter"/>
</dbReference>
<dbReference type="GO" id="GO:0005179">
    <property type="term" value="F:hormone activity"/>
    <property type="evidence" value="ECO:0007669"/>
    <property type="project" value="UniProtKB-KW"/>
</dbReference>
<keyword evidence="6 8" id="KW-0732">Signal</keyword>
<evidence type="ECO:0000256" key="3">
    <source>
        <dbReference type="ARBA" id="ARBA00022523"/>
    </source>
</evidence>
<evidence type="ECO:0000256" key="2">
    <source>
        <dbReference type="ARBA" id="ARBA00008963"/>
    </source>
</evidence>
<proteinExistence type="inferred from homology"/>
<evidence type="ECO:0000256" key="7">
    <source>
        <dbReference type="ARBA" id="ARBA00023278"/>
    </source>
</evidence>
<protein>
    <submittedName>
        <fullName evidence="9">Uncharacterized protein</fullName>
    </submittedName>
</protein>
<comment type="caution">
    <text evidence="9">The sequence shown here is derived from an EMBL/GenBank/DDBJ whole genome shotgun (WGS) entry which is preliminary data.</text>
</comment>
<feature type="signal peptide" evidence="8">
    <location>
        <begin position="1"/>
        <end position="19"/>
    </location>
</feature>
<reference evidence="9" key="1">
    <citation type="submission" date="2022-08" db="EMBL/GenBank/DDBJ databases">
        <authorList>
            <person name="Gutierrez-Valencia J."/>
        </authorList>
    </citation>
    <scope>NUCLEOTIDE SEQUENCE</scope>
</reference>
<dbReference type="GO" id="GO:0048364">
    <property type="term" value="P:root development"/>
    <property type="evidence" value="ECO:0007669"/>
    <property type="project" value="InterPro"/>
</dbReference>
<dbReference type="InterPro" id="IPR033250">
    <property type="entry name" value="CEP"/>
</dbReference>
<keyword evidence="5" id="KW-0372">Hormone</keyword>
<evidence type="ECO:0000256" key="5">
    <source>
        <dbReference type="ARBA" id="ARBA00022702"/>
    </source>
</evidence>
<feature type="chain" id="PRO_5043336895" evidence="8">
    <location>
        <begin position="20"/>
        <end position="88"/>
    </location>
</feature>
<keyword evidence="3" id="KW-0052">Apoplast</keyword>
<dbReference type="GO" id="GO:0006995">
    <property type="term" value="P:cellular response to nitrogen starvation"/>
    <property type="evidence" value="ECO:0007669"/>
    <property type="project" value="UniProtKB-ARBA"/>
</dbReference>
<evidence type="ECO:0000256" key="6">
    <source>
        <dbReference type="ARBA" id="ARBA00022729"/>
    </source>
</evidence>
<evidence type="ECO:0000256" key="4">
    <source>
        <dbReference type="ARBA" id="ARBA00022525"/>
    </source>
</evidence>
<dbReference type="GO" id="GO:0048046">
    <property type="term" value="C:apoplast"/>
    <property type="evidence" value="ECO:0007669"/>
    <property type="project" value="UniProtKB-SubCell"/>
</dbReference>
<accession>A0AAV0L947</accession>
<comment type="similarity">
    <text evidence="2">Belongs to the C-terminally encoded plant signaling peptide (CEP) family.</text>
</comment>
<dbReference type="PANTHER" id="PTHR33348:SF3">
    <property type="entry name" value="PRECURSOR OF CEP1"/>
    <property type="match status" value="1"/>
</dbReference>
<keyword evidence="7" id="KW-0379">Hydroxylation</keyword>
<organism evidence="9 10">
    <name type="scientific">Linum tenue</name>
    <dbReference type="NCBI Taxonomy" id="586396"/>
    <lineage>
        <taxon>Eukaryota</taxon>
        <taxon>Viridiplantae</taxon>
        <taxon>Streptophyta</taxon>
        <taxon>Embryophyta</taxon>
        <taxon>Tracheophyta</taxon>
        <taxon>Spermatophyta</taxon>
        <taxon>Magnoliopsida</taxon>
        <taxon>eudicotyledons</taxon>
        <taxon>Gunneridae</taxon>
        <taxon>Pentapetalae</taxon>
        <taxon>rosids</taxon>
        <taxon>fabids</taxon>
        <taxon>Malpighiales</taxon>
        <taxon>Linaceae</taxon>
        <taxon>Linum</taxon>
    </lineage>
</organism>
<dbReference type="GO" id="GO:1902025">
    <property type="term" value="P:nitrate import"/>
    <property type="evidence" value="ECO:0007669"/>
    <property type="project" value="TreeGrafter"/>
</dbReference>
<evidence type="ECO:0000313" key="9">
    <source>
        <dbReference type="EMBL" id="CAI0429836.1"/>
    </source>
</evidence>
<evidence type="ECO:0000256" key="8">
    <source>
        <dbReference type="SAM" id="SignalP"/>
    </source>
</evidence>
<dbReference type="GO" id="GO:2000280">
    <property type="term" value="P:regulation of root development"/>
    <property type="evidence" value="ECO:0007669"/>
    <property type="project" value="TreeGrafter"/>
</dbReference>
<dbReference type="AlphaFoldDB" id="A0AAV0L947"/>
<name>A0AAV0L947_9ROSI</name>